<dbReference type="PROSITE" id="PS50949">
    <property type="entry name" value="HTH_GNTR"/>
    <property type="match status" value="1"/>
</dbReference>
<proteinExistence type="predicted"/>
<name>A0ABW3ZCA4_9RHOB</name>
<dbReference type="SUPFAM" id="SSF46785">
    <property type="entry name" value="Winged helix' DNA-binding domain"/>
    <property type="match status" value="1"/>
</dbReference>
<dbReference type="SUPFAM" id="SSF48008">
    <property type="entry name" value="GntR ligand-binding domain-like"/>
    <property type="match status" value="1"/>
</dbReference>
<organism evidence="5 6">
    <name type="scientific">Litorisediminicola beolgyonensis</name>
    <dbReference type="NCBI Taxonomy" id="1173614"/>
    <lineage>
        <taxon>Bacteria</taxon>
        <taxon>Pseudomonadati</taxon>
        <taxon>Pseudomonadota</taxon>
        <taxon>Alphaproteobacteria</taxon>
        <taxon>Rhodobacterales</taxon>
        <taxon>Paracoccaceae</taxon>
        <taxon>Litorisediminicola</taxon>
    </lineage>
</organism>
<dbReference type="SMART" id="SM00345">
    <property type="entry name" value="HTH_GNTR"/>
    <property type="match status" value="1"/>
</dbReference>
<dbReference type="SMART" id="SM00895">
    <property type="entry name" value="FCD"/>
    <property type="match status" value="1"/>
</dbReference>
<dbReference type="Gene3D" id="1.20.120.530">
    <property type="entry name" value="GntR ligand-binding domain-like"/>
    <property type="match status" value="1"/>
</dbReference>
<keyword evidence="3" id="KW-0804">Transcription</keyword>
<evidence type="ECO:0000313" key="5">
    <source>
        <dbReference type="EMBL" id="MFD1340820.1"/>
    </source>
</evidence>
<dbReference type="Proteomes" id="UP001597135">
    <property type="component" value="Unassembled WGS sequence"/>
</dbReference>
<evidence type="ECO:0000256" key="2">
    <source>
        <dbReference type="ARBA" id="ARBA00023125"/>
    </source>
</evidence>
<dbReference type="Gene3D" id="1.10.10.10">
    <property type="entry name" value="Winged helix-like DNA-binding domain superfamily/Winged helix DNA-binding domain"/>
    <property type="match status" value="1"/>
</dbReference>
<dbReference type="Pfam" id="PF00392">
    <property type="entry name" value="GntR"/>
    <property type="match status" value="1"/>
</dbReference>
<sequence>MADMTKAQALDDMRARILTGALAPGTDLDEAQFCAEYSLSRTPLREIFHRLTGEGVLAQAPGRPPRVAGLEMGGFRNLLATAPVLFTSVARHAAQQHVADDLVRLKDAQRDLMQALADERPMALILGDYRFHETLADLTLNAYLIPGHRRLLIDVTRYGREFYVFDKKKERKAIKKALEQHDRLIDAIEARDGDAAADIALAHWKVARAAIEEALTPEPLPLVSF</sequence>
<feature type="domain" description="HTH gntR-type" evidence="4">
    <location>
        <begin position="3"/>
        <end position="70"/>
    </location>
</feature>
<reference evidence="6" key="1">
    <citation type="journal article" date="2019" name="Int. J. Syst. Evol. Microbiol.">
        <title>The Global Catalogue of Microorganisms (GCM) 10K type strain sequencing project: providing services to taxonomists for standard genome sequencing and annotation.</title>
        <authorList>
            <consortium name="The Broad Institute Genomics Platform"/>
            <consortium name="The Broad Institute Genome Sequencing Center for Infectious Disease"/>
            <person name="Wu L."/>
            <person name="Ma J."/>
        </authorList>
    </citation>
    <scope>NUCLEOTIDE SEQUENCE [LARGE SCALE GENOMIC DNA]</scope>
    <source>
        <strain evidence="6">CCUG 62953</strain>
    </source>
</reference>
<dbReference type="InterPro" id="IPR008920">
    <property type="entry name" value="TF_FadR/GntR_C"/>
</dbReference>
<gene>
    <name evidence="5" type="ORF">ACFQ4E_00125</name>
</gene>
<accession>A0ABW3ZCA4</accession>
<comment type="caution">
    <text evidence="5">The sequence shown here is derived from an EMBL/GenBank/DDBJ whole genome shotgun (WGS) entry which is preliminary data.</text>
</comment>
<dbReference type="InterPro" id="IPR036388">
    <property type="entry name" value="WH-like_DNA-bd_sf"/>
</dbReference>
<dbReference type="PANTHER" id="PTHR43537">
    <property type="entry name" value="TRANSCRIPTIONAL REGULATOR, GNTR FAMILY"/>
    <property type="match status" value="1"/>
</dbReference>
<dbReference type="InterPro" id="IPR011711">
    <property type="entry name" value="GntR_C"/>
</dbReference>
<dbReference type="InterPro" id="IPR000524">
    <property type="entry name" value="Tscrpt_reg_HTH_GntR"/>
</dbReference>
<dbReference type="EMBL" id="JBHTMU010000001">
    <property type="protein sequence ID" value="MFD1340820.1"/>
    <property type="molecule type" value="Genomic_DNA"/>
</dbReference>
<keyword evidence="2" id="KW-0238">DNA-binding</keyword>
<dbReference type="Pfam" id="PF07729">
    <property type="entry name" value="FCD"/>
    <property type="match status" value="1"/>
</dbReference>
<dbReference type="PANTHER" id="PTHR43537:SF53">
    <property type="entry name" value="HTH-TYPE TRANSCRIPTIONAL REPRESSOR NANR"/>
    <property type="match status" value="1"/>
</dbReference>
<evidence type="ECO:0000256" key="3">
    <source>
        <dbReference type="ARBA" id="ARBA00023163"/>
    </source>
</evidence>
<keyword evidence="1" id="KW-0805">Transcription regulation</keyword>
<evidence type="ECO:0000313" key="6">
    <source>
        <dbReference type="Proteomes" id="UP001597135"/>
    </source>
</evidence>
<keyword evidence="6" id="KW-1185">Reference proteome</keyword>
<evidence type="ECO:0000259" key="4">
    <source>
        <dbReference type="PROSITE" id="PS50949"/>
    </source>
</evidence>
<protein>
    <submittedName>
        <fullName evidence="5">GntR family transcriptional regulator</fullName>
    </submittedName>
</protein>
<dbReference type="InterPro" id="IPR036390">
    <property type="entry name" value="WH_DNA-bd_sf"/>
</dbReference>
<evidence type="ECO:0000256" key="1">
    <source>
        <dbReference type="ARBA" id="ARBA00023015"/>
    </source>
</evidence>